<gene>
    <name evidence="2" type="ORF">B1A_06303</name>
</gene>
<dbReference type="InterPro" id="IPR038461">
    <property type="entry name" value="Schlafen_AlbA_2_dom_sf"/>
</dbReference>
<reference evidence="2" key="2">
    <citation type="journal article" date="2014" name="ISME J.">
        <title>Microbial stratification in low pH oxic and suboxic macroscopic growths along an acid mine drainage.</title>
        <authorList>
            <person name="Mendez-Garcia C."/>
            <person name="Mesa V."/>
            <person name="Sprenger R.R."/>
            <person name="Richter M."/>
            <person name="Diez M.S."/>
            <person name="Solano J."/>
            <person name="Bargiela R."/>
            <person name="Golyshina O.V."/>
            <person name="Manteca A."/>
            <person name="Ramos J.L."/>
            <person name="Gallego J.R."/>
            <person name="Llorente I."/>
            <person name="Martins Dos Santos V.A."/>
            <person name="Jensen O.N."/>
            <person name="Pelaez A.I."/>
            <person name="Sanchez J."/>
            <person name="Ferrer M."/>
        </authorList>
    </citation>
    <scope>NUCLEOTIDE SEQUENCE</scope>
</reference>
<dbReference type="Pfam" id="PF04326">
    <property type="entry name" value="SLFN_AlbA_2"/>
    <property type="match status" value="1"/>
</dbReference>
<dbReference type="EMBL" id="AUZX01004584">
    <property type="protein sequence ID" value="EQD70413.1"/>
    <property type="molecule type" value="Genomic_DNA"/>
</dbReference>
<evidence type="ECO:0000313" key="2">
    <source>
        <dbReference type="EMBL" id="EQD70413.1"/>
    </source>
</evidence>
<proteinExistence type="predicted"/>
<feature type="domain" description="Schlafen AlbA-2" evidence="1">
    <location>
        <begin position="16"/>
        <end position="93"/>
    </location>
</feature>
<dbReference type="Gene3D" id="3.30.950.30">
    <property type="entry name" value="Schlafen, AAA domain"/>
    <property type="match status" value="1"/>
</dbReference>
<dbReference type="InterPro" id="IPR007421">
    <property type="entry name" value="Schlafen_AlbA_2_dom"/>
</dbReference>
<comment type="caution">
    <text evidence="2">The sequence shown here is derived from an EMBL/GenBank/DDBJ whole genome shotgun (WGS) entry which is preliminary data.</text>
</comment>
<accession>T1BPA2</accession>
<protein>
    <submittedName>
        <fullName evidence="2">Transcriptional regulator</fullName>
    </submittedName>
</protein>
<sequence>MTYTDHELDLMLTDIESDIAERKESFKGNAPTTVRETVCALANDLPDHRRLGVVFIGAKDDGTPSGLVISDALLQQLADIKTDGNITPPPTMTV</sequence>
<evidence type="ECO:0000259" key="1">
    <source>
        <dbReference type="Pfam" id="PF04326"/>
    </source>
</evidence>
<organism evidence="2">
    <name type="scientific">mine drainage metagenome</name>
    <dbReference type="NCBI Taxonomy" id="410659"/>
    <lineage>
        <taxon>unclassified sequences</taxon>
        <taxon>metagenomes</taxon>
        <taxon>ecological metagenomes</taxon>
    </lineage>
</organism>
<reference evidence="2" key="1">
    <citation type="submission" date="2013-08" db="EMBL/GenBank/DDBJ databases">
        <authorList>
            <person name="Mendez C."/>
            <person name="Richter M."/>
            <person name="Ferrer M."/>
            <person name="Sanchez J."/>
        </authorList>
    </citation>
    <scope>NUCLEOTIDE SEQUENCE</scope>
</reference>
<feature type="non-terminal residue" evidence="2">
    <location>
        <position position="94"/>
    </location>
</feature>
<dbReference type="AlphaFoldDB" id="T1BPA2"/>
<name>T1BPA2_9ZZZZ</name>